<dbReference type="Proteomes" id="UP000735302">
    <property type="component" value="Unassembled WGS sequence"/>
</dbReference>
<sequence length="93" mass="10596">MCTFALGCDLPRSLERNDRGTCTFKRQTTLRSRPYLSRAQSTAVCGNTRLCLSLLGQQLEKQVTNQTVPSLRNPRFIEEDNNQRLSTDTVVKF</sequence>
<reference evidence="1 2" key="1">
    <citation type="journal article" date="2021" name="Elife">
        <title>Chloroplast acquisition without the gene transfer in kleptoplastic sea slugs, Plakobranchus ocellatus.</title>
        <authorList>
            <person name="Maeda T."/>
            <person name="Takahashi S."/>
            <person name="Yoshida T."/>
            <person name="Shimamura S."/>
            <person name="Takaki Y."/>
            <person name="Nagai Y."/>
            <person name="Toyoda A."/>
            <person name="Suzuki Y."/>
            <person name="Arimoto A."/>
            <person name="Ishii H."/>
            <person name="Satoh N."/>
            <person name="Nishiyama T."/>
            <person name="Hasebe M."/>
            <person name="Maruyama T."/>
            <person name="Minagawa J."/>
            <person name="Obokata J."/>
            <person name="Shigenobu S."/>
        </authorList>
    </citation>
    <scope>NUCLEOTIDE SEQUENCE [LARGE SCALE GENOMIC DNA]</scope>
</reference>
<gene>
    <name evidence="1" type="ORF">PoB_003069900</name>
</gene>
<evidence type="ECO:0000313" key="1">
    <source>
        <dbReference type="EMBL" id="GFO04194.1"/>
    </source>
</evidence>
<dbReference type="AlphaFoldDB" id="A0AAV4ACQ1"/>
<protein>
    <submittedName>
        <fullName evidence="1">Uncharacterized protein</fullName>
    </submittedName>
</protein>
<proteinExistence type="predicted"/>
<organism evidence="1 2">
    <name type="scientific">Plakobranchus ocellatus</name>
    <dbReference type="NCBI Taxonomy" id="259542"/>
    <lineage>
        <taxon>Eukaryota</taxon>
        <taxon>Metazoa</taxon>
        <taxon>Spiralia</taxon>
        <taxon>Lophotrochozoa</taxon>
        <taxon>Mollusca</taxon>
        <taxon>Gastropoda</taxon>
        <taxon>Heterobranchia</taxon>
        <taxon>Euthyneura</taxon>
        <taxon>Panpulmonata</taxon>
        <taxon>Sacoglossa</taxon>
        <taxon>Placobranchoidea</taxon>
        <taxon>Plakobranchidae</taxon>
        <taxon>Plakobranchus</taxon>
    </lineage>
</organism>
<accession>A0AAV4ACQ1</accession>
<name>A0AAV4ACQ1_9GAST</name>
<evidence type="ECO:0000313" key="2">
    <source>
        <dbReference type="Proteomes" id="UP000735302"/>
    </source>
</evidence>
<keyword evidence="2" id="KW-1185">Reference proteome</keyword>
<dbReference type="EMBL" id="BLXT01003737">
    <property type="protein sequence ID" value="GFO04194.1"/>
    <property type="molecule type" value="Genomic_DNA"/>
</dbReference>
<comment type="caution">
    <text evidence="1">The sequence shown here is derived from an EMBL/GenBank/DDBJ whole genome shotgun (WGS) entry which is preliminary data.</text>
</comment>